<dbReference type="Proteomes" id="UP000435112">
    <property type="component" value="Unassembled WGS sequence"/>
</dbReference>
<proteinExistence type="predicted"/>
<gene>
    <name evidence="2" type="ORF">PR001_g17812</name>
    <name evidence="1" type="ORF">PR002_g23575</name>
    <name evidence="3" type="ORF">PR003_g24768</name>
</gene>
<reference evidence="4 6" key="1">
    <citation type="submission" date="2018-09" db="EMBL/GenBank/DDBJ databases">
        <title>Genomic investigation of the strawberry pathogen Phytophthora fragariae indicates pathogenicity is determined by transcriptional variation in three key races.</title>
        <authorList>
            <person name="Adams T.M."/>
            <person name="Armitage A.D."/>
            <person name="Sobczyk M.K."/>
            <person name="Bates H.J."/>
            <person name="Dunwell J.M."/>
            <person name="Nellist C.F."/>
            <person name="Harrison R.J."/>
        </authorList>
    </citation>
    <scope>NUCLEOTIDE SEQUENCE [LARGE SCALE GENOMIC DNA]</scope>
    <source>
        <strain evidence="2 4">SCRP249</strain>
        <strain evidence="1 6">SCRP324</strain>
        <strain evidence="3 5">SCRP333</strain>
    </source>
</reference>
<evidence type="ECO:0000313" key="5">
    <source>
        <dbReference type="Proteomes" id="UP000434957"/>
    </source>
</evidence>
<name>A0A6A3KK15_9STRA</name>
<evidence type="ECO:0000313" key="2">
    <source>
        <dbReference type="EMBL" id="KAE9004074.1"/>
    </source>
</evidence>
<evidence type="ECO:0000313" key="3">
    <source>
        <dbReference type="EMBL" id="KAE9292399.1"/>
    </source>
</evidence>
<protein>
    <submittedName>
        <fullName evidence="2">Uncharacterized protein</fullName>
    </submittedName>
</protein>
<dbReference type="EMBL" id="QXFU01002721">
    <property type="protein sequence ID" value="KAE8982272.1"/>
    <property type="molecule type" value="Genomic_DNA"/>
</dbReference>
<dbReference type="EMBL" id="QXFV01001514">
    <property type="protein sequence ID" value="KAE9004074.1"/>
    <property type="molecule type" value="Genomic_DNA"/>
</dbReference>
<evidence type="ECO:0000313" key="1">
    <source>
        <dbReference type="EMBL" id="KAE8982272.1"/>
    </source>
</evidence>
<dbReference type="Proteomes" id="UP000434957">
    <property type="component" value="Unassembled WGS sequence"/>
</dbReference>
<sequence length="197" mass="22255">MQTPRHARPTACSLPHLLSVDSTATSSTHATQRRQLTLDEIDRVLVSDATSRRQGTTHYVLEVYTPSASPRDFDAACSKLYDDGRTPAYCVEKSFPDFDNLRRALYTASHLAHTYASCEFCKEMILYIDSGDKRFGSGVFRVLVGRDKIKRSLQQFMDDVLDMLEHFASTEGTPWCSGQVQSHQVMRQFLLPRAPDS</sequence>
<organism evidence="2 4">
    <name type="scientific">Phytophthora rubi</name>
    <dbReference type="NCBI Taxonomy" id="129364"/>
    <lineage>
        <taxon>Eukaryota</taxon>
        <taxon>Sar</taxon>
        <taxon>Stramenopiles</taxon>
        <taxon>Oomycota</taxon>
        <taxon>Peronosporomycetes</taxon>
        <taxon>Peronosporales</taxon>
        <taxon>Peronosporaceae</taxon>
        <taxon>Phytophthora</taxon>
    </lineage>
</organism>
<dbReference type="Proteomes" id="UP000429607">
    <property type="component" value="Unassembled WGS sequence"/>
</dbReference>
<evidence type="ECO:0000313" key="6">
    <source>
        <dbReference type="Proteomes" id="UP000435112"/>
    </source>
</evidence>
<dbReference type="EMBL" id="QXFT01002845">
    <property type="protein sequence ID" value="KAE9292399.1"/>
    <property type="molecule type" value="Genomic_DNA"/>
</dbReference>
<dbReference type="AlphaFoldDB" id="A0A6A3KK15"/>
<dbReference type="OrthoDB" id="97251at2759"/>
<evidence type="ECO:0000313" key="4">
    <source>
        <dbReference type="Proteomes" id="UP000429607"/>
    </source>
</evidence>
<comment type="caution">
    <text evidence="2">The sequence shown here is derived from an EMBL/GenBank/DDBJ whole genome shotgun (WGS) entry which is preliminary data.</text>
</comment>
<accession>A0A6A3KK15</accession>
<keyword evidence="5" id="KW-1185">Reference proteome</keyword>